<keyword evidence="2" id="KW-1185">Reference proteome</keyword>
<dbReference type="EMBL" id="JBFOLJ010000007">
    <property type="protein sequence ID" value="KAL2522052.1"/>
    <property type="molecule type" value="Genomic_DNA"/>
</dbReference>
<dbReference type="PANTHER" id="PTHR31065">
    <property type="entry name" value="PLATZ TRANSCRIPTION FACTOR FAMILY PROTEIN"/>
    <property type="match status" value="1"/>
</dbReference>
<organism evidence="1 2">
    <name type="scientific">Forsythia ovata</name>
    <dbReference type="NCBI Taxonomy" id="205694"/>
    <lineage>
        <taxon>Eukaryota</taxon>
        <taxon>Viridiplantae</taxon>
        <taxon>Streptophyta</taxon>
        <taxon>Embryophyta</taxon>
        <taxon>Tracheophyta</taxon>
        <taxon>Spermatophyta</taxon>
        <taxon>Magnoliopsida</taxon>
        <taxon>eudicotyledons</taxon>
        <taxon>Gunneridae</taxon>
        <taxon>Pentapetalae</taxon>
        <taxon>asterids</taxon>
        <taxon>lamiids</taxon>
        <taxon>Lamiales</taxon>
        <taxon>Oleaceae</taxon>
        <taxon>Forsythieae</taxon>
        <taxon>Forsythia</taxon>
    </lineage>
</organism>
<name>A0ABD1UAS3_9LAMI</name>
<dbReference type="PANTHER" id="PTHR31065:SF35">
    <property type="entry name" value="PLATZ TRANSCRIPTION FACTOR FAMILY PROTEIN"/>
    <property type="match status" value="1"/>
</dbReference>
<proteinExistence type="predicted"/>
<gene>
    <name evidence="1" type="ORF">Fot_25975</name>
</gene>
<dbReference type="Proteomes" id="UP001604277">
    <property type="component" value="Unassembled WGS sequence"/>
</dbReference>
<comment type="caution">
    <text evidence="1">The sequence shown here is derived from an EMBL/GenBank/DDBJ whole genome shotgun (WGS) entry which is preliminary data.</text>
</comment>
<reference evidence="2" key="1">
    <citation type="submission" date="2024-07" db="EMBL/GenBank/DDBJ databases">
        <title>Two chromosome-level genome assemblies of Korean endemic species Abeliophyllum distichum and Forsythia ovata (Oleaceae).</title>
        <authorList>
            <person name="Jang H."/>
        </authorList>
    </citation>
    <scope>NUCLEOTIDE SEQUENCE [LARGE SCALE GENOMIC DNA]</scope>
</reference>
<accession>A0ABD1UAS3</accession>
<dbReference type="Pfam" id="PF04640">
    <property type="entry name" value="PLATZ"/>
    <property type="match status" value="1"/>
</dbReference>
<evidence type="ECO:0000313" key="2">
    <source>
        <dbReference type="Proteomes" id="UP001604277"/>
    </source>
</evidence>
<sequence length="112" mass="13073">MYLQVNIIFSTGNAFHGIPQLICCDHLIEQLQLFFYKNLKMRRSSYHSMVRVNEIQKRINISCIRTHTINNAEIVFLYERPQPRPRMTIVKFVLKAFSRLSGSVLLVASLMA</sequence>
<dbReference type="AlphaFoldDB" id="A0ABD1UAS3"/>
<dbReference type="InterPro" id="IPR006734">
    <property type="entry name" value="PLATZ"/>
</dbReference>
<protein>
    <submittedName>
        <fullName evidence="1">PLATZ transcription factor family protein</fullName>
    </submittedName>
</protein>
<evidence type="ECO:0000313" key="1">
    <source>
        <dbReference type="EMBL" id="KAL2522052.1"/>
    </source>
</evidence>